<dbReference type="PANTHER" id="PTHR33121:SF19">
    <property type="entry name" value="CYCLIC DI-GMP PHOSPHODIESTERASE PA2567"/>
    <property type="match status" value="1"/>
</dbReference>
<comment type="caution">
    <text evidence="2">The sequence shown here is derived from an EMBL/GenBank/DDBJ whole genome shotgun (WGS) entry which is preliminary data.</text>
</comment>
<dbReference type="Gene3D" id="3.30.450.40">
    <property type="match status" value="1"/>
</dbReference>
<dbReference type="EMBL" id="BMXP01000005">
    <property type="protein sequence ID" value="GGW87950.1"/>
    <property type="molecule type" value="Genomic_DNA"/>
</dbReference>
<keyword evidence="3" id="KW-1185">Reference proteome</keyword>
<evidence type="ECO:0000259" key="1">
    <source>
        <dbReference type="PROSITE" id="PS50883"/>
    </source>
</evidence>
<dbReference type="PANTHER" id="PTHR33121">
    <property type="entry name" value="CYCLIC DI-GMP PHOSPHODIESTERASE PDEF"/>
    <property type="match status" value="1"/>
</dbReference>
<protein>
    <submittedName>
        <fullName evidence="2">Sensor domain-containing phosphodiesterase</fullName>
    </submittedName>
</protein>
<dbReference type="AlphaFoldDB" id="A0A918JLF1"/>
<proteinExistence type="predicted"/>
<gene>
    <name evidence="2" type="ORF">GCM10007391_22120</name>
</gene>
<name>A0A918JLF1_9ALTE</name>
<sequence>MGNLLEQVQCSQYLDTDEKNSLAALSRSELLDGDPAPLIDQLTAFAAELFNVPIVLFSLLDAHRQWLKSRVGPDVEESLREYSFCAHAIVCDDVFEIPDARCDTRFANNPLVTGRPHIRFYAGAQVKADDHQALGVLCLIDTTPRSLTSLEKNRLTQLADIISTIVSPVAVRTVLRSEKENQFMLSPFNFFTRASRLLAEECRKSLGLGVVKLRSLVQLRNTRGFTFSERVCDEMVNALRRLSPGIVIATRIGFDRFCLIAKQYDRVDETTLNMEKLENALHVPLQVDGEDIDVQAQLLWTTSLEGLDNSQQVMNLIAELQTFSKQFSPNQRLVTCSNALLNEIICQEQFRNALPHALKAKHIYFEFQPKIDAKTLKIAGFEALMRWRHPTLGPVAPNKIVSACEDLGIEQQLVSYTLDWVFRQTATWRRNNLLGSRTVSINMSAKDLSSPLFTGTLKRLLATHELPGHYIEIELLEDGIVDNLARCVANMLESKKLGVVFSIDDFGTGFSSLSYLHQIPADILKIDKSFIDRLDQQKDSAALITAIISLAHASGMHLVAEGIETPTQAQTLRALNCDYFQGFHFQRPIPVAQVNALLEKDATYRLS</sequence>
<dbReference type="Gene3D" id="3.20.20.450">
    <property type="entry name" value="EAL domain"/>
    <property type="match status" value="1"/>
</dbReference>
<dbReference type="Proteomes" id="UP000631300">
    <property type="component" value="Unassembled WGS sequence"/>
</dbReference>
<dbReference type="InterPro" id="IPR029016">
    <property type="entry name" value="GAF-like_dom_sf"/>
</dbReference>
<dbReference type="Pfam" id="PF01590">
    <property type="entry name" value="GAF"/>
    <property type="match status" value="1"/>
</dbReference>
<dbReference type="InterPro" id="IPR035919">
    <property type="entry name" value="EAL_sf"/>
</dbReference>
<feature type="domain" description="EAL" evidence="1">
    <location>
        <begin position="347"/>
        <end position="602"/>
    </location>
</feature>
<dbReference type="SMART" id="SM00052">
    <property type="entry name" value="EAL"/>
    <property type="match status" value="1"/>
</dbReference>
<dbReference type="InterPro" id="IPR050706">
    <property type="entry name" value="Cyclic-di-GMP_PDE-like"/>
</dbReference>
<evidence type="ECO:0000313" key="2">
    <source>
        <dbReference type="EMBL" id="GGW87950.1"/>
    </source>
</evidence>
<accession>A0A918JLF1</accession>
<dbReference type="InterPro" id="IPR001633">
    <property type="entry name" value="EAL_dom"/>
</dbReference>
<dbReference type="InterPro" id="IPR003018">
    <property type="entry name" value="GAF"/>
</dbReference>
<organism evidence="2 3">
    <name type="scientific">Alteromonas halophila</name>
    <dbReference type="NCBI Taxonomy" id="516698"/>
    <lineage>
        <taxon>Bacteria</taxon>
        <taxon>Pseudomonadati</taxon>
        <taxon>Pseudomonadota</taxon>
        <taxon>Gammaproteobacteria</taxon>
        <taxon>Alteromonadales</taxon>
        <taxon>Alteromonadaceae</taxon>
        <taxon>Alteromonas/Salinimonas group</taxon>
        <taxon>Alteromonas</taxon>
    </lineage>
</organism>
<dbReference type="SMART" id="SM00065">
    <property type="entry name" value="GAF"/>
    <property type="match status" value="1"/>
</dbReference>
<reference evidence="2" key="1">
    <citation type="journal article" date="2014" name="Int. J. Syst. Evol. Microbiol.">
        <title>Complete genome sequence of Corynebacterium casei LMG S-19264T (=DSM 44701T), isolated from a smear-ripened cheese.</title>
        <authorList>
            <consortium name="US DOE Joint Genome Institute (JGI-PGF)"/>
            <person name="Walter F."/>
            <person name="Albersmeier A."/>
            <person name="Kalinowski J."/>
            <person name="Ruckert C."/>
        </authorList>
    </citation>
    <scope>NUCLEOTIDE SEQUENCE</scope>
    <source>
        <strain evidence="2">KCTC 22164</strain>
    </source>
</reference>
<dbReference type="GO" id="GO:0071111">
    <property type="term" value="F:cyclic-guanylate-specific phosphodiesterase activity"/>
    <property type="evidence" value="ECO:0007669"/>
    <property type="project" value="InterPro"/>
</dbReference>
<reference evidence="2" key="2">
    <citation type="submission" date="2020-09" db="EMBL/GenBank/DDBJ databases">
        <authorList>
            <person name="Sun Q."/>
            <person name="Kim S."/>
        </authorList>
    </citation>
    <scope>NUCLEOTIDE SEQUENCE</scope>
    <source>
        <strain evidence="2">KCTC 22164</strain>
    </source>
</reference>
<dbReference type="Pfam" id="PF00563">
    <property type="entry name" value="EAL"/>
    <property type="match status" value="1"/>
</dbReference>
<dbReference type="CDD" id="cd01948">
    <property type="entry name" value="EAL"/>
    <property type="match status" value="1"/>
</dbReference>
<dbReference type="SUPFAM" id="SSF55781">
    <property type="entry name" value="GAF domain-like"/>
    <property type="match status" value="1"/>
</dbReference>
<dbReference type="SUPFAM" id="SSF141868">
    <property type="entry name" value="EAL domain-like"/>
    <property type="match status" value="1"/>
</dbReference>
<evidence type="ECO:0000313" key="3">
    <source>
        <dbReference type="Proteomes" id="UP000631300"/>
    </source>
</evidence>
<dbReference type="RefSeq" id="WP_189406450.1">
    <property type="nucleotide sequence ID" value="NZ_BMXP01000005.1"/>
</dbReference>
<dbReference type="PROSITE" id="PS50883">
    <property type="entry name" value="EAL"/>
    <property type="match status" value="1"/>
</dbReference>